<gene>
    <name evidence="1" type="ORF">WM16_21440</name>
</gene>
<comment type="caution">
    <text evidence="1">The sequence shown here is derived from an EMBL/GenBank/DDBJ whole genome shotgun (WGS) entry which is preliminary data.</text>
</comment>
<proteinExistence type="predicted"/>
<protein>
    <submittedName>
        <fullName evidence="1">Uncharacterized protein</fullName>
    </submittedName>
</protein>
<evidence type="ECO:0000313" key="2">
    <source>
        <dbReference type="Proteomes" id="UP000065504"/>
    </source>
</evidence>
<dbReference type="EMBL" id="LPLU01000106">
    <property type="protein sequence ID" value="KWK70548.1"/>
    <property type="molecule type" value="Genomic_DNA"/>
</dbReference>
<accession>A0A108C9A7</accession>
<dbReference type="AlphaFoldDB" id="A0A108C9A7"/>
<evidence type="ECO:0000313" key="1">
    <source>
        <dbReference type="EMBL" id="KWK70548.1"/>
    </source>
</evidence>
<sequence length="217" mass="24814">MFAFEPNMADLHKEDVLNSNLLAQLVADKRLSRFDDPRAWYGAYGDVLANLAWRADGLNFKNLRPSADTFLVKEIVLDEMRRVLSREQERRVEEAIDTLALLPDDEKPVVVFQQFNHVNQENQATSSGIVNIQFSYSDQSRDGGVFCTSIYMFFGIACVVDNPIREEFQTNLLDGSIHIARVSSTLNEDIYNRIRDDVIKKLGEKREEYIAPFGFPA</sequence>
<dbReference type="Proteomes" id="UP000065504">
    <property type="component" value="Unassembled WGS sequence"/>
</dbReference>
<reference evidence="1 2" key="1">
    <citation type="submission" date="2015-11" db="EMBL/GenBank/DDBJ databases">
        <title>Expanding the genomic diversity of Burkholderia species for the development of highly accurate diagnostics.</title>
        <authorList>
            <person name="Sahl J."/>
            <person name="Keim P."/>
            <person name="Wagner D."/>
        </authorList>
    </citation>
    <scope>NUCLEOTIDE SEQUENCE [LARGE SCALE GENOMIC DNA]</scope>
    <source>
        <strain evidence="1 2">MSMB782WGS</strain>
    </source>
</reference>
<organism evidence="1 2">
    <name type="scientific">Burkholderia ubonensis</name>
    <dbReference type="NCBI Taxonomy" id="101571"/>
    <lineage>
        <taxon>Bacteria</taxon>
        <taxon>Pseudomonadati</taxon>
        <taxon>Pseudomonadota</taxon>
        <taxon>Betaproteobacteria</taxon>
        <taxon>Burkholderiales</taxon>
        <taxon>Burkholderiaceae</taxon>
        <taxon>Burkholderia</taxon>
        <taxon>Burkholderia cepacia complex</taxon>
    </lineage>
</organism>
<name>A0A108C9A7_9BURK</name>